<dbReference type="GO" id="GO:0003676">
    <property type="term" value="F:nucleic acid binding"/>
    <property type="evidence" value="ECO:0007669"/>
    <property type="project" value="InterPro"/>
</dbReference>
<dbReference type="Proteomes" id="UP000177707">
    <property type="component" value="Unassembled WGS sequence"/>
</dbReference>
<evidence type="ECO:0000313" key="3">
    <source>
        <dbReference type="Proteomes" id="UP000177707"/>
    </source>
</evidence>
<dbReference type="InterPro" id="IPR003615">
    <property type="entry name" value="HNH_nuc"/>
</dbReference>
<dbReference type="GO" id="GO:0008270">
    <property type="term" value="F:zinc ion binding"/>
    <property type="evidence" value="ECO:0007669"/>
    <property type="project" value="InterPro"/>
</dbReference>
<accession>A0A1G2TZ75</accession>
<protein>
    <recommendedName>
        <fullName evidence="1">HNH nuclease domain-containing protein</fullName>
    </recommendedName>
</protein>
<organism evidence="2 3">
    <name type="scientific">Candidatus Zambryskibacteria bacterium RIFCSPLOWO2_01_FULL_39_39</name>
    <dbReference type="NCBI Taxonomy" id="1802758"/>
    <lineage>
        <taxon>Bacteria</taxon>
        <taxon>Candidatus Zambryskiibacteriota</taxon>
    </lineage>
</organism>
<name>A0A1G2TZ75_9BACT</name>
<comment type="caution">
    <text evidence="2">The sequence shown here is derived from an EMBL/GenBank/DDBJ whole genome shotgun (WGS) entry which is preliminary data.</text>
</comment>
<proteinExistence type="predicted"/>
<dbReference type="GO" id="GO:0004519">
    <property type="term" value="F:endonuclease activity"/>
    <property type="evidence" value="ECO:0007669"/>
    <property type="project" value="InterPro"/>
</dbReference>
<dbReference type="Pfam" id="PF01844">
    <property type="entry name" value="HNH"/>
    <property type="match status" value="1"/>
</dbReference>
<evidence type="ECO:0000259" key="1">
    <source>
        <dbReference type="SMART" id="SM00507"/>
    </source>
</evidence>
<dbReference type="AlphaFoldDB" id="A0A1G2TZ75"/>
<dbReference type="InterPro" id="IPR002711">
    <property type="entry name" value="HNH"/>
</dbReference>
<reference evidence="2 3" key="1">
    <citation type="journal article" date="2016" name="Nat. Commun.">
        <title>Thousands of microbial genomes shed light on interconnected biogeochemical processes in an aquifer system.</title>
        <authorList>
            <person name="Anantharaman K."/>
            <person name="Brown C.T."/>
            <person name="Hug L.A."/>
            <person name="Sharon I."/>
            <person name="Castelle C.J."/>
            <person name="Probst A.J."/>
            <person name="Thomas B.C."/>
            <person name="Singh A."/>
            <person name="Wilkins M.J."/>
            <person name="Karaoz U."/>
            <person name="Brodie E.L."/>
            <person name="Williams K.H."/>
            <person name="Hubbard S.S."/>
            <person name="Banfield J.F."/>
        </authorList>
    </citation>
    <scope>NUCLEOTIDE SEQUENCE [LARGE SCALE GENOMIC DNA]</scope>
</reference>
<dbReference type="CDD" id="cd00085">
    <property type="entry name" value="HNHc"/>
    <property type="match status" value="1"/>
</dbReference>
<sequence length="173" mass="20451">MTVSYCKVCNNKFYPRPSNIKRGWGVYCSISCKNIGTQVIRQKVFCFICKKELMRTTAQLSHSKSGNFFCSKSCQTKWRNTEFIGPKHANFKDGKNSYQSVLKRYKIKQICNYCGEKDTRILAIHHIDENHKNNDINNLTWLCHNCHSLVHYDSVEKQKFLTKHKKQCKQWWS</sequence>
<dbReference type="EMBL" id="MHWB01000003">
    <property type="protein sequence ID" value="OHB02544.1"/>
    <property type="molecule type" value="Genomic_DNA"/>
</dbReference>
<evidence type="ECO:0000313" key="2">
    <source>
        <dbReference type="EMBL" id="OHB02544.1"/>
    </source>
</evidence>
<dbReference type="SMART" id="SM00507">
    <property type="entry name" value="HNHc"/>
    <property type="match status" value="1"/>
</dbReference>
<feature type="domain" description="HNH nuclease" evidence="1">
    <location>
        <begin position="96"/>
        <end position="148"/>
    </location>
</feature>
<gene>
    <name evidence="2" type="ORF">A3A96_03890</name>
</gene>